<dbReference type="InParanoid" id="A0A5N3ZZG6"/>
<feature type="non-terminal residue" evidence="1">
    <location>
        <position position="1"/>
    </location>
</feature>
<dbReference type="InterPro" id="IPR012337">
    <property type="entry name" value="RNaseH-like_sf"/>
</dbReference>
<accession>A0A5N3ZZG6</accession>
<evidence type="ECO:0000313" key="1">
    <source>
        <dbReference type="EMBL" id="KAB0790418.1"/>
    </source>
</evidence>
<organism evidence="1 2">
    <name type="scientific">Photinus pyralis</name>
    <name type="common">Common eastern firefly</name>
    <name type="synonym">Lampyris pyralis</name>
    <dbReference type="NCBI Taxonomy" id="7054"/>
    <lineage>
        <taxon>Eukaryota</taxon>
        <taxon>Metazoa</taxon>
        <taxon>Ecdysozoa</taxon>
        <taxon>Arthropoda</taxon>
        <taxon>Hexapoda</taxon>
        <taxon>Insecta</taxon>
        <taxon>Pterygota</taxon>
        <taxon>Neoptera</taxon>
        <taxon>Endopterygota</taxon>
        <taxon>Coleoptera</taxon>
        <taxon>Polyphaga</taxon>
        <taxon>Elateriformia</taxon>
        <taxon>Elateroidea</taxon>
        <taxon>Lampyridae</taxon>
        <taxon>Lampyrinae</taxon>
        <taxon>Photinus</taxon>
    </lineage>
</organism>
<gene>
    <name evidence="1" type="ORF">PPYR_15215</name>
</gene>
<dbReference type="Proteomes" id="UP000327044">
    <property type="component" value="Unassembled WGS sequence"/>
</dbReference>
<dbReference type="AlphaFoldDB" id="A0A5N3ZZG6"/>
<evidence type="ECO:0008006" key="3">
    <source>
        <dbReference type="Google" id="ProtNLM"/>
    </source>
</evidence>
<name>A0A5N3ZZG6_PHOPY</name>
<protein>
    <recommendedName>
        <fullName evidence="3">DUF659 domain-containing protein</fullName>
    </recommendedName>
</protein>
<evidence type="ECO:0000313" key="2">
    <source>
        <dbReference type="Proteomes" id="UP000327044"/>
    </source>
</evidence>
<comment type="caution">
    <text evidence="1">The sequence shown here is derived from an EMBL/GenBank/DDBJ whole genome shotgun (WGS) entry which is preliminary data.</text>
</comment>
<dbReference type="SUPFAM" id="SSF53098">
    <property type="entry name" value="Ribonuclease H-like"/>
    <property type="match status" value="2"/>
</dbReference>
<reference evidence="1 2" key="1">
    <citation type="journal article" date="2018" name="Elife">
        <title>Firefly genomes illuminate parallel origins of bioluminescence in beetles.</title>
        <authorList>
            <person name="Fallon T.R."/>
            <person name="Lower S.E."/>
            <person name="Chang C.H."/>
            <person name="Bessho-Uehara M."/>
            <person name="Martin G.J."/>
            <person name="Bewick A.J."/>
            <person name="Behringer M."/>
            <person name="Debat H.J."/>
            <person name="Wong I."/>
            <person name="Day J.C."/>
            <person name="Suvorov A."/>
            <person name="Silva C.J."/>
            <person name="Stanger-Hall K.F."/>
            <person name="Hall D.W."/>
            <person name="Schmitz R.J."/>
            <person name="Nelson D.R."/>
            <person name="Lewis S.M."/>
            <person name="Shigenobu S."/>
            <person name="Bybee S.M."/>
            <person name="Larracuente A.M."/>
            <person name="Oba Y."/>
            <person name="Weng J.K."/>
        </authorList>
    </citation>
    <scope>NUCLEOTIDE SEQUENCE [LARGE SCALE GENOMIC DNA]</scope>
    <source>
        <strain evidence="1">1611_PpyrPB1</strain>
        <tissue evidence="1">Whole body</tissue>
    </source>
</reference>
<sequence>FYIANLLVGVLDTDEPQKPFLIACKRLPTTNFETICQFINKSLTAFSSTINGRVLLLLTDAAPYMVKAAKTEAHGINRVAEVARELCPGVNKLVNNGKKAFLKAPSRVAIYQEIMPDSPLPPEPIITRWGTWLEAAIFYANNYEKFAAVVRRLEDDAESVKKLKLLIEERSVQNELIFIKTHLCFLPECLKQLENQGMSLYDSISIVQDVKSKIIRIPGEKGKRLKSKLDNVLEKNVGFKTLEQYSTILTGDGEGNEDIKVEMIPKFKYAPITSVDVERSFSIYKHILDSRRCNFTEENLEMYIVCNYNA</sequence>
<keyword evidence="2" id="KW-1185">Reference proteome</keyword>
<dbReference type="EMBL" id="VVIM01001349">
    <property type="protein sequence ID" value="KAB0790418.1"/>
    <property type="molecule type" value="Genomic_DNA"/>
</dbReference>
<proteinExistence type="predicted"/>